<evidence type="ECO:0008006" key="3">
    <source>
        <dbReference type="Google" id="ProtNLM"/>
    </source>
</evidence>
<evidence type="ECO:0000313" key="2">
    <source>
        <dbReference type="Proteomes" id="UP000542813"/>
    </source>
</evidence>
<reference evidence="1 2" key="1">
    <citation type="submission" date="2020-08" db="EMBL/GenBank/DDBJ databases">
        <title>Sequencing the genomes of 1000 actinobacteria strains.</title>
        <authorList>
            <person name="Klenk H.-P."/>
        </authorList>
    </citation>
    <scope>NUCLEOTIDE SEQUENCE [LARGE SCALE GENOMIC DNA]</scope>
    <source>
        <strain evidence="1 2">DSM 102122</strain>
    </source>
</reference>
<comment type="caution">
    <text evidence="1">The sequence shown here is derived from an EMBL/GenBank/DDBJ whole genome shotgun (WGS) entry which is preliminary data.</text>
</comment>
<keyword evidence="2" id="KW-1185">Reference proteome</keyword>
<organism evidence="1 2">
    <name type="scientific">Jiangella mangrovi</name>
    <dbReference type="NCBI Taxonomy" id="1524084"/>
    <lineage>
        <taxon>Bacteria</taxon>
        <taxon>Bacillati</taxon>
        <taxon>Actinomycetota</taxon>
        <taxon>Actinomycetes</taxon>
        <taxon>Jiangellales</taxon>
        <taxon>Jiangellaceae</taxon>
        <taxon>Jiangella</taxon>
    </lineage>
</organism>
<dbReference type="AlphaFoldDB" id="A0A7W9GVZ5"/>
<gene>
    <name evidence="1" type="ORF">HD601_005645</name>
</gene>
<proteinExistence type="predicted"/>
<dbReference type="Proteomes" id="UP000542813">
    <property type="component" value="Unassembled WGS sequence"/>
</dbReference>
<sequence>MDLGETSLAQLLAANRNRKDSDGEIIEELGYYLGLWNGLEAGVGLMAKLGASHTDPGAMNHFVLELPPANEAPGLYRHETARAALDVITTSWAPDWATWSSSTLREAQGAPPRSPVLGWITFLSDRRRVDPDLSGVGVEKTHGGSLVTLPADVGASGASAMISIRKQVERSADLTPTP</sequence>
<evidence type="ECO:0000313" key="1">
    <source>
        <dbReference type="EMBL" id="MBB5791070.1"/>
    </source>
</evidence>
<accession>A0A7W9GVZ5</accession>
<dbReference type="EMBL" id="JACHMM010000001">
    <property type="protein sequence ID" value="MBB5791070.1"/>
    <property type="molecule type" value="Genomic_DNA"/>
</dbReference>
<name>A0A7W9GVZ5_9ACTN</name>
<protein>
    <recommendedName>
        <fullName evidence="3">Immunity protein 52 domain-containing protein</fullName>
    </recommendedName>
</protein>